<sequence length="331" mass="37932">MIEMWDDIMANQNEEIKGLLTSAPDKAFELMHKELDKVWGECFRVLKPGGFLCINIGDATRTINGRFKLYNNHSRIISSCLDTGFIGLPNIIWRKQTNAPNKFMGSGMLPCGAYVTLEHEWILIFRKGDKRVFKEKGARENRCKSAFFWEERNVWFSDIWEVKGTKQSIKQSKSRERSAAFPFEIPYRLVNMYSQIGDTVLDPFAGTGTTMQAAVLLGRNSIGYDIDQHMGDIAVSGIKSMNIDRCNDLIKQRFDNHVAFIKERKASGKEIKHFNIPMNVEVMTKQEEAMELCYLKRISLQPGSKSWVVEVEDHSNLNYQPIRQGLFAAIV</sequence>
<dbReference type="PRINTS" id="PR00508">
    <property type="entry name" value="S21N4MTFRASE"/>
</dbReference>
<dbReference type="InterPro" id="IPR001091">
    <property type="entry name" value="RM_Methyltransferase"/>
</dbReference>
<evidence type="ECO:0000313" key="6">
    <source>
        <dbReference type="Proteomes" id="UP000825483"/>
    </source>
</evidence>
<organism evidence="5 6">
    <name type="scientific">Prevotella lacticifex</name>
    <dbReference type="NCBI Taxonomy" id="2854755"/>
    <lineage>
        <taxon>Bacteria</taxon>
        <taxon>Pseudomonadati</taxon>
        <taxon>Bacteroidota</taxon>
        <taxon>Bacteroidia</taxon>
        <taxon>Bacteroidales</taxon>
        <taxon>Prevotellaceae</taxon>
        <taxon>Prevotella</taxon>
    </lineage>
</organism>
<dbReference type="PANTHER" id="PTHR13370">
    <property type="entry name" value="RNA METHYLASE-RELATED"/>
    <property type="match status" value="1"/>
</dbReference>
<accession>A0A9R1C8T1</accession>
<dbReference type="EC" id="2.1.1.-" evidence="3"/>
<keyword evidence="2" id="KW-0808">Transferase</keyword>
<keyword evidence="6" id="KW-1185">Reference proteome</keyword>
<proteinExistence type="inferred from homology"/>
<name>A0A9R1C8T1_9BACT</name>
<evidence type="ECO:0000256" key="2">
    <source>
        <dbReference type="ARBA" id="ARBA00022679"/>
    </source>
</evidence>
<dbReference type="Pfam" id="PF01555">
    <property type="entry name" value="N6_N4_Mtase"/>
    <property type="match status" value="1"/>
</dbReference>
<dbReference type="AlphaFoldDB" id="A0A9R1C8T1"/>
<dbReference type="Proteomes" id="UP000825483">
    <property type="component" value="Unassembled WGS sequence"/>
</dbReference>
<dbReference type="SUPFAM" id="SSF53335">
    <property type="entry name" value="S-adenosyl-L-methionine-dependent methyltransferases"/>
    <property type="match status" value="1"/>
</dbReference>
<dbReference type="PANTHER" id="PTHR13370:SF3">
    <property type="entry name" value="TRNA (GUANINE(10)-N2)-METHYLTRANSFERASE HOMOLOG"/>
    <property type="match status" value="1"/>
</dbReference>
<dbReference type="Gene3D" id="3.40.50.150">
    <property type="entry name" value="Vaccinia Virus protein VP39"/>
    <property type="match status" value="1"/>
</dbReference>
<feature type="domain" description="DNA methylase N-4/N-6" evidence="4">
    <location>
        <begin position="27"/>
        <end position="234"/>
    </location>
</feature>
<comment type="caution">
    <text evidence="5">The sequence shown here is derived from an EMBL/GenBank/DDBJ whole genome shotgun (WGS) entry which is preliminary data.</text>
</comment>
<gene>
    <name evidence="5" type="ORF">PRLR5076_09360</name>
</gene>
<evidence type="ECO:0000256" key="1">
    <source>
        <dbReference type="ARBA" id="ARBA00022603"/>
    </source>
</evidence>
<evidence type="ECO:0000259" key="4">
    <source>
        <dbReference type="Pfam" id="PF01555"/>
    </source>
</evidence>
<dbReference type="GO" id="GO:0005737">
    <property type="term" value="C:cytoplasm"/>
    <property type="evidence" value="ECO:0007669"/>
    <property type="project" value="TreeGrafter"/>
</dbReference>
<evidence type="ECO:0000313" key="5">
    <source>
        <dbReference type="EMBL" id="GJG58085.1"/>
    </source>
</evidence>
<comment type="similarity">
    <text evidence="3">Belongs to the N(4)/N(6)-methyltransferase family.</text>
</comment>
<dbReference type="InterPro" id="IPR002941">
    <property type="entry name" value="DNA_methylase_N4/N6"/>
</dbReference>
<dbReference type="GO" id="GO:0009007">
    <property type="term" value="F:site-specific DNA-methyltransferase (adenine-specific) activity"/>
    <property type="evidence" value="ECO:0007669"/>
    <property type="project" value="TreeGrafter"/>
</dbReference>
<reference evidence="5" key="1">
    <citation type="journal article" date="2022" name="Int. J. Syst. Evol. Microbiol.">
        <title>Prevotella lacticifex sp. nov., isolated from the rumen of cows.</title>
        <authorList>
            <person name="Shinkai T."/>
            <person name="Ikeyama N."/>
            <person name="Kumagai M."/>
            <person name="Ohmori H."/>
            <person name="Sakamoto M."/>
            <person name="Ohkuma M."/>
            <person name="Mitsumori M."/>
        </authorList>
    </citation>
    <scope>NUCLEOTIDE SEQUENCE</scope>
    <source>
        <strain evidence="5">R5076</strain>
    </source>
</reference>
<protein>
    <recommendedName>
        <fullName evidence="3">Methyltransferase</fullName>
        <ecNumber evidence="3">2.1.1.-</ecNumber>
    </recommendedName>
</protein>
<dbReference type="GO" id="GO:0032259">
    <property type="term" value="P:methylation"/>
    <property type="evidence" value="ECO:0007669"/>
    <property type="project" value="UniProtKB-KW"/>
</dbReference>
<dbReference type="GO" id="GO:0008170">
    <property type="term" value="F:N-methyltransferase activity"/>
    <property type="evidence" value="ECO:0007669"/>
    <property type="project" value="InterPro"/>
</dbReference>
<dbReference type="EMBL" id="BPUB01000001">
    <property type="protein sequence ID" value="GJG58085.1"/>
    <property type="molecule type" value="Genomic_DNA"/>
</dbReference>
<dbReference type="InterPro" id="IPR029063">
    <property type="entry name" value="SAM-dependent_MTases_sf"/>
</dbReference>
<dbReference type="GO" id="GO:0003677">
    <property type="term" value="F:DNA binding"/>
    <property type="evidence" value="ECO:0007669"/>
    <property type="project" value="InterPro"/>
</dbReference>
<evidence type="ECO:0000256" key="3">
    <source>
        <dbReference type="RuleBase" id="RU362026"/>
    </source>
</evidence>
<keyword evidence="1 5" id="KW-0489">Methyltransferase</keyword>